<gene>
    <name evidence="1" type="ORF">DPMN_125739</name>
</gene>
<name>A0A9D4GUX5_DREPO</name>
<dbReference type="EMBL" id="JAIWYP010000005">
    <property type="protein sequence ID" value="KAH3823914.1"/>
    <property type="molecule type" value="Genomic_DNA"/>
</dbReference>
<keyword evidence="2" id="KW-1185">Reference proteome</keyword>
<protein>
    <submittedName>
        <fullName evidence="1">Uncharacterized protein</fullName>
    </submittedName>
</protein>
<reference evidence="1" key="2">
    <citation type="submission" date="2020-11" db="EMBL/GenBank/DDBJ databases">
        <authorList>
            <person name="McCartney M.A."/>
            <person name="Auch B."/>
            <person name="Kono T."/>
            <person name="Mallez S."/>
            <person name="Becker A."/>
            <person name="Gohl D.M."/>
            <person name="Silverstein K.A.T."/>
            <person name="Koren S."/>
            <person name="Bechman K.B."/>
            <person name="Herman A."/>
            <person name="Abrahante J.E."/>
            <person name="Garbe J."/>
        </authorList>
    </citation>
    <scope>NUCLEOTIDE SEQUENCE</scope>
    <source>
        <strain evidence="1">Duluth1</strain>
        <tissue evidence="1">Whole animal</tissue>
    </source>
</reference>
<accession>A0A9D4GUX5</accession>
<evidence type="ECO:0000313" key="2">
    <source>
        <dbReference type="Proteomes" id="UP000828390"/>
    </source>
</evidence>
<dbReference type="AlphaFoldDB" id="A0A9D4GUX5"/>
<dbReference type="Proteomes" id="UP000828390">
    <property type="component" value="Unassembled WGS sequence"/>
</dbReference>
<sequence length="85" mass="9362">MILSRMMLKRMGESKKPCQTTTVVLTQFPILLLNTGGFVIEVFDASGQVGLEVVQPHGSPQCCMPYPVKCLLRVNEDAVEVLLVL</sequence>
<evidence type="ECO:0000313" key="1">
    <source>
        <dbReference type="EMBL" id="KAH3823914.1"/>
    </source>
</evidence>
<proteinExistence type="predicted"/>
<organism evidence="1 2">
    <name type="scientific">Dreissena polymorpha</name>
    <name type="common">Zebra mussel</name>
    <name type="synonym">Mytilus polymorpha</name>
    <dbReference type="NCBI Taxonomy" id="45954"/>
    <lineage>
        <taxon>Eukaryota</taxon>
        <taxon>Metazoa</taxon>
        <taxon>Spiralia</taxon>
        <taxon>Lophotrochozoa</taxon>
        <taxon>Mollusca</taxon>
        <taxon>Bivalvia</taxon>
        <taxon>Autobranchia</taxon>
        <taxon>Heteroconchia</taxon>
        <taxon>Euheterodonta</taxon>
        <taxon>Imparidentia</taxon>
        <taxon>Neoheterodontei</taxon>
        <taxon>Myida</taxon>
        <taxon>Dreissenoidea</taxon>
        <taxon>Dreissenidae</taxon>
        <taxon>Dreissena</taxon>
    </lineage>
</organism>
<comment type="caution">
    <text evidence="1">The sequence shown here is derived from an EMBL/GenBank/DDBJ whole genome shotgun (WGS) entry which is preliminary data.</text>
</comment>
<reference evidence="1" key="1">
    <citation type="journal article" date="2019" name="bioRxiv">
        <title>The Genome of the Zebra Mussel, Dreissena polymorpha: A Resource for Invasive Species Research.</title>
        <authorList>
            <person name="McCartney M.A."/>
            <person name="Auch B."/>
            <person name="Kono T."/>
            <person name="Mallez S."/>
            <person name="Zhang Y."/>
            <person name="Obille A."/>
            <person name="Becker A."/>
            <person name="Abrahante J.E."/>
            <person name="Garbe J."/>
            <person name="Badalamenti J.P."/>
            <person name="Herman A."/>
            <person name="Mangelson H."/>
            <person name="Liachko I."/>
            <person name="Sullivan S."/>
            <person name="Sone E.D."/>
            <person name="Koren S."/>
            <person name="Silverstein K.A.T."/>
            <person name="Beckman K.B."/>
            <person name="Gohl D.M."/>
        </authorList>
    </citation>
    <scope>NUCLEOTIDE SEQUENCE</scope>
    <source>
        <strain evidence="1">Duluth1</strain>
        <tissue evidence="1">Whole animal</tissue>
    </source>
</reference>